<reference evidence="2" key="1">
    <citation type="journal article" date="2019" name="Int. J. Syst. Evol. Microbiol.">
        <title>The Global Catalogue of Microorganisms (GCM) 10K type strain sequencing project: providing services to taxonomists for standard genome sequencing and annotation.</title>
        <authorList>
            <consortium name="The Broad Institute Genomics Platform"/>
            <consortium name="The Broad Institute Genome Sequencing Center for Infectious Disease"/>
            <person name="Wu L."/>
            <person name="Ma J."/>
        </authorList>
    </citation>
    <scope>NUCLEOTIDE SEQUENCE [LARGE SCALE GENOMIC DNA]</scope>
    <source>
        <strain evidence="2">CECT 7131</strain>
    </source>
</reference>
<name>A0ABT8A720_9PROT</name>
<protein>
    <submittedName>
        <fullName evidence="1">Uncharacterized protein</fullName>
    </submittedName>
</protein>
<proteinExistence type="predicted"/>
<dbReference type="RefSeq" id="WP_290317153.1">
    <property type="nucleotide sequence ID" value="NZ_JAUFPN010000143.1"/>
</dbReference>
<comment type="caution">
    <text evidence="1">The sequence shown here is derived from an EMBL/GenBank/DDBJ whole genome shotgun (WGS) entry which is preliminary data.</text>
</comment>
<feature type="non-terminal residue" evidence="1">
    <location>
        <position position="214"/>
    </location>
</feature>
<keyword evidence="2" id="KW-1185">Reference proteome</keyword>
<gene>
    <name evidence="1" type="ORF">QWZ14_13255</name>
</gene>
<sequence length="214" mass="23557">MLTFAGRLGGFDHARLREDLRSMAGPIAAARQRGRSLLPPMALLERYGDDLLHATREDQGAWQLRTDDAMQAWMGGQGFTTALGGAVELSWLAVAVALGRADLRPRFRRAGRFDYDAALHWLVLYGIREHGLYGLATARLVRQLLVPPRPDAPAPLGLLLLRERPDLAPLCREPFAGGFTPGLRHWLERSGIAEYGLHWCLPPRDLAAGVALPA</sequence>
<evidence type="ECO:0000313" key="1">
    <source>
        <dbReference type="EMBL" id="MDN3565333.1"/>
    </source>
</evidence>
<accession>A0ABT8A720</accession>
<evidence type="ECO:0000313" key="2">
    <source>
        <dbReference type="Proteomes" id="UP001529369"/>
    </source>
</evidence>
<dbReference type="EMBL" id="JAUFPN010000143">
    <property type="protein sequence ID" value="MDN3565333.1"/>
    <property type="molecule type" value="Genomic_DNA"/>
</dbReference>
<organism evidence="1 2">
    <name type="scientific">Paeniroseomonas aquatica</name>
    <dbReference type="NCBI Taxonomy" id="373043"/>
    <lineage>
        <taxon>Bacteria</taxon>
        <taxon>Pseudomonadati</taxon>
        <taxon>Pseudomonadota</taxon>
        <taxon>Alphaproteobacteria</taxon>
        <taxon>Acetobacterales</taxon>
        <taxon>Acetobacteraceae</taxon>
        <taxon>Paeniroseomonas</taxon>
    </lineage>
</organism>
<dbReference type="Proteomes" id="UP001529369">
    <property type="component" value="Unassembled WGS sequence"/>
</dbReference>